<proteinExistence type="predicted"/>
<comment type="caution">
    <text evidence="1">The sequence shown here is derived from an EMBL/GenBank/DDBJ whole genome shotgun (WGS) entry which is preliminary data.</text>
</comment>
<dbReference type="EMBL" id="AWUE01004649">
    <property type="protein sequence ID" value="OMP13288.1"/>
    <property type="molecule type" value="Genomic_DNA"/>
</dbReference>
<keyword evidence="1" id="KW-0378">Hydrolase</keyword>
<evidence type="ECO:0000313" key="2">
    <source>
        <dbReference type="Proteomes" id="UP000187203"/>
    </source>
</evidence>
<gene>
    <name evidence="1" type="ORF">COLO4_01937</name>
</gene>
<name>A0A1R3L1Y2_9ROSI</name>
<keyword evidence="2" id="KW-1185">Reference proteome</keyword>
<organism evidence="1 2">
    <name type="scientific">Corchorus olitorius</name>
    <dbReference type="NCBI Taxonomy" id="93759"/>
    <lineage>
        <taxon>Eukaryota</taxon>
        <taxon>Viridiplantae</taxon>
        <taxon>Streptophyta</taxon>
        <taxon>Embryophyta</taxon>
        <taxon>Tracheophyta</taxon>
        <taxon>Spermatophyta</taxon>
        <taxon>Magnoliopsida</taxon>
        <taxon>eudicotyledons</taxon>
        <taxon>Gunneridae</taxon>
        <taxon>Pentapetalae</taxon>
        <taxon>rosids</taxon>
        <taxon>malvids</taxon>
        <taxon>Malvales</taxon>
        <taxon>Malvaceae</taxon>
        <taxon>Grewioideae</taxon>
        <taxon>Apeibeae</taxon>
        <taxon>Corchorus</taxon>
    </lineage>
</organism>
<dbReference type="AlphaFoldDB" id="A0A1R3L1Y2"/>
<keyword evidence="1" id="KW-0645">Protease</keyword>
<accession>A0A1R3L1Y2</accession>
<evidence type="ECO:0000313" key="1">
    <source>
        <dbReference type="EMBL" id="OMP13288.1"/>
    </source>
</evidence>
<keyword evidence="1" id="KW-0121">Carboxypeptidase</keyword>
<sequence>MRQGAGQGLVGEPCPCWSVEEVGGERVIMPGRIVSLFRMGAARETETFQKPEHQMGSRLRYGGQEDRAVLPVPVGLQAEQRHIAAIQILVEHALQKAGLVMQDDDDPAGGGRFRPAQDRAVPLLSIAERGSAGGITIGRHAPDLSTAPRPQTGKQFRRTCSPDRAHQHVIGRTIDGAVQPTKNVRHIIAEVNASVGKGSALHNAPYQLFP</sequence>
<protein>
    <submittedName>
        <fullName evidence="1">Zinc carboxypeptidase</fullName>
    </submittedName>
</protein>
<dbReference type="Proteomes" id="UP000187203">
    <property type="component" value="Unassembled WGS sequence"/>
</dbReference>
<reference evidence="2" key="1">
    <citation type="submission" date="2013-09" db="EMBL/GenBank/DDBJ databases">
        <title>Corchorus olitorius genome sequencing.</title>
        <authorList>
            <person name="Alam M."/>
            <person name="Haque M.S."/>
            <person name="Islam M.S."/>
            <person name="Emdad E.M."/>
            <person name="Islam M.M."/>
            <person name="Ahmed B."/>
            <person name="Halim A."/>
            <person name="Hossen Q.M.M."/>
            <person name="Hossain M.Z."/>
            <person name="Ahmed R."/>
            <person name="Khan M.M."/>
            <person name="Islam R."/>
            <person name="Rashid M.M."/>
            <person name="Khan S.A."/>
            <person name="Rahman M.S."/>
            <person name="Alam M."/>
            <person name="Yahiya A.S."/>
            <person name="Khan M.S."/>
            <person name="Azam M.S."/>
            <person name="Haque T."/>
            <person name="Lashkar M.Z.H."/>
            <person name="Akhand A.I."/>
            <person name="Morshed G."/>
            <person name="Roy S."/>
            <person name="Uddin K.S."/>
            <person name="Rabeya T."/>
            <person name="Hossain A.S."/>
            <person name="Chowdhury A."/>
            <person name="Snigdha A.R."/>
            <person name="Mortoza M.S."/>
            <person name="Matin S.A."/>
            <person name="Hoque S.M.E."/>
            <person name="Islam M.K."/>
            <person name="Roy D.K."/>
            <person name="Haider R."/>
            <person name="Moosa M.M."/>
            <person name="Elias S.M."/>
            <person name="Hasan A.M."/>
            <person name="Jahan S."/>
            <person name="Shafiuddin M."/>
            <person name="Mahmood N."/>
            <person name="Shommy N.S."/>
        </authorList>
    </citation>
    <scope>NUCLEOTIDE SEQUENCE [LARGE SCALE GENOMIC DNA]</scope>
    <source>
        <strain evidence="2">cv. O-4</strain>
    </source>
</reference>
<dbReference type="GO" id="GO:0004180">
    <property type="term" value="F:carboxypeptidase activity"/>
    <property type="evidence" value="ECO:0007669"/>
    <property type="project" value="UniProtKB-KW"/>
</dbReference>